<reference evidence="1 2" key="1">
    <citation type="submission" date="2015-06" db="EMBL/GenBank/DDBJ databases">
        <title>The Genome Sequence of Enterococcus cecorum 170AEA1.</title>
        <authorList>
            <consortium name="The Broad Institute Genomics Platform"/>
            <consortium name="The Broad Institute Genome Sequencing Center for Infectious Disease"/>
            <person name="Earl A.M."/>
            <person name="Van Tyne D."/>
            <person name="Lebreton F."/>
            <person name="Saavedra J.T."/>
            <person name="Gilmore M.S."/>
            <person name="Manson McGuire A."/>
            <person name="Clock S."/>
            <person name="Crupain M."/>
            <person name="Rangan U."/>
            <person name="Young S."/>
            <person name="Abouelleil A."/>
            <person name="Cao P."/>
            <person name="Chapman S.B."/>
            <person name="Griggs A."/>
            <person name="Priest M."/>
            <person name="Shea T."/>
            <person name="Wortman J."/>
            <person name="Nusbaum C."/>
            <person name="Birren B."/>
        </authorList>
    </citation>
    <scope>NUCLEOTIDE SEQUENCE [LARGE SCALE GENOMIC DNA]</scope>
    <source>
        <strain evidence="1 2">170AEA1</strain>
    </source>
</reference>
<dbReference type="Proteomes" id="UP000252800">
    <property type="component" value="Unassembled WGS sequence"/>
</dbReference>
<sequence length="53" mass="6675">MTLQEVLDRLRKDLDIPKFYAPLKDKEYTEEEYQKLKEDLLDYYRNYVDNFEH</sequence>
<dbReference type="AlphaFoldDB" id="A0A366SL07"/>
<dbReference type="EMBL" id="LEOY01000002">
    <property type="protein sequence ID" value="RBR31910.1"/>
    <property type="molecule type" value="Genomic_DNA"/>
</dbReference>
<name>A0A366SL07_9ENTE</name>
<organism evidence="1 2">
    <name type="scientific">Enterococcus cecorum</name>
    <dbReference type="NCBI Taxonomy" id="44008"/>
    <lineage>
        <taxon>Bacteria</taxon>
        <taxon>Bacillati</taxon>
        <taxon>Bacillota</taxon>
        <taxon>Bacilli</taxon>
        <taxon>Lactobacillales</taxon>
        <taxon>Enterococcaceae</taxon>
        <taxon>Enterococcus</taxon>
    </lineage>
</organism>
<proteinExistence type="predicted"/>
<accession>A0A366SL07</accession>
<comment type="caution">
    <text evidence="1">The sequence shown here is derived from an EMBL/GenBank/DDBJ whole genome shotgun (WGS) entry which is preliminary data.</text>
</comment>
<evidence type="ECO:0000313" key="2">
    <source>
        <dbReference type="Proteomes" id="UP000252800"/>
    </source>
</evidence>
<gene>
    <name evidence="1" type="ORF">EB18_00333</name>
</gene>
<protein>
    <submittedName>
        <fullName evidence="1">Uncharacterized protein</fullName>
    </submittedName>
</protein>
<evidence type="ECO:0000313" key="1">
    <source>
        <dbReference type="EMBL" id="RBR31910.1"/>
    </source>
</evidence>